<protein>
    <submittedName>
        <fullName evidence="1">Uncharacterized protein</fullName>
    </submittedName>
</protein>
<comment type="caution">
    <text evidence="1">The sequence shown here is derived from an EMBL/GenBank/DDBJ whole genome shotgun (WGS) entry which is preliminary data.</text>
</comment>
<dbReference type="STRING" id="1150625.Q75_08065"/>
<sequence length="192" mass="23102">MTKPQKPKFRIGETIVIGFLGTVGKVTGIKRLEGKILYEVNNREGLFQEDALFYIEEFEGNITKYEKVEIAYKFMIGDIVKVRGFKHDLFKVIGYRTEIWRYYQDGWEETVYELYRIKDAEWLEADEEDLELIGDEGHTAQSASYELQSPVRRTTKNKQENRMNELLDRYNDYKYLYSEFKDAYYKKRWMKQ</sequence>
<dbReference type="OrthoDB" id="2629010at2"/>
<organism evidence="1 2">
    <name type="scientific">Bacillus coahuilensis p1.1.43</name>
    <dbReference type="NCBI Taxonomy" id="1150625"/>
    <lineage>
        <taxon>Bacteria</taxon>
        <taxon>Bacillati</taxon>
        <taxon>Bacillota</taxon>
        <taxon>Bacilli</taxon>
        <taxon>Bacillales</taxon>
        <taxon>Bacillaceae</taxon>
        <taxon>Bacillus</taxon>
    </lineage>
</organism>
<dbReference type="PATRIC" id="fig|1150625.3.peg.1707"/>
<evidence type="ECO:0000313" key="2">
    <source>
        <dbReference type="Proteomes" id="UP000074108"/>
    </source>
</evidence>
<gene>
    <name evidence="1" type="ORF">Q75_08065</name>
</gene>
<keyword evidence="2" id="KW-1185">Reference proteome</keyword>
<evidence type="ECO:0000313" key="1">
    <source>
        <dbReference type="EMBL" id="KUP06475.1"/>
    </source>
</evidence>
<dbReference type="EMBL" id="LDYG01000028">
    <property type="protein sequence ID" value="KUP06475.1"/>
    <property type="molecule type" value="Genomic_DNA"/>
</dbReference>
<accession>A0A147K8N0</accession>
<name>A0A147K8N0_9BACI</name>
<dbReference type="AlphaFoldDB" id="A0A147K8N0"/>
<reference evidence="1 2" key="1">
    <citation type="journal article" date="2016" name="Front. Microbiol.">
        <title>Microevolution Analysis of Bacillus coahuilensis Unveils Differences in Phosphorus Acquisition Strategies and Their Regulation.</title>
        <authorList>
            <person name="Gomez-Lunar Z."/>
            <person name="Hernandez-Gonzalez I."/>
            <person name="Rodriguez-Torres M.D."/>
            <person name="Souza V."/>
            <person name="Olmedo-Alvarez G."/>
        </authorList>
    </citation>
    <scope>NUCLEOTIDE SEQUENCE [LARGE SCALE GENOMIC DNA]</scope>
    <source>
        <strain evidence="2">p1.1.43</strain>
    </source>
</reference>
<dbReference type="RefSeq" id="WP_059282856.1">
    <property type="nucleotide sequence ID" value="NZ_LDYG01000028.1"/>
</dbReference>
<proteinExistence type="predicted"/>
<dbReference type="Proteomes" id="UP000074108">
    <property type="component" value="Unassembled WGS sequence"/>
</dbReference>